<comment type="catalytic activity">
    <reaction evidence="5">
        <text>RX + glutathione = an S-substituted glutathione + a halide anion + H(+)</text>
        <dbReference type="Rhea" id="RHEA:16437"/>
        <dbReference type="ChEBI" id="CHEBI:15378"/>
        <dbReference type="ChEBI" id="CHEBI:16042"/>
        <dbReference type="ChEBI" id="CHEBI:17792"/>
        <dbReference type="ChEBI" id="CHEBI:57925"/>
        <dbReference type="ChEBI" id="CHEBI:90779"/>
        <dbReference type="EC" id="2.5.1.18"/>
    </reaction>
</comment>
<dbReference type="GO" id="GO:0006749">
    <property type="term" value="P:glutathione metabolic process"/>
    <property type="evidence" value="ECO:0007669"/>
    <property type="project" value="InterPro"/>
</dbReference>
<evidence type="ECO:0000256" key="5">
    <source>
        <dbReference type="ARBA" id="ARBA00047960"/>
    </source>
</evidence>
<evidence type="ECO:0000256" key="4">
    <source>
        <dbReference type="ARBA" id="ARBA00025743"/>
    </source>
</evidence>
<keyword evidence="8" id="KW-1185">Reference proteome</keyword>
<evidence type="ECO:0000313" key="7">
    <source>
        <dbReference type="EMBL" id="KAK4402902.1"/>
    </source>
</evidence>
<dbReference type="CDD" id="cd03185">
    <property type="entry name" value="GST_C_Tau"/>
    <property type="match status" value="1"/>
</dbReference>
<reference evidence="7" key="1">
    <citation type="submission" date="2020-06" db="EMBL/GenBank/DDBJ databases">
        <authorList>
            <person name="Li T."/>
            <person name="Hu X."/>
            <person name="Zhang T."/>
            <person name="Song X."/>
            <person name="Zhang H."/>
            <person name="Dai N."/>
            <person name="Sheng W."/>
            <person name="Hou X."/>
            <person name="Wei L."/>
        </authorList>
    </citation>
    <scope>NUCLEOTIDE SEQUENCE</scope>
    <source>
        <strain evidence="7">K16</strain>
        <tissue evidence="7">Leaf</tissue>
    </source>
</reference>
<dbReference type="AlphaFoldDB" id="A0AAE2BYX6"/>
<dbReference type="PANTHER" id="PTHR11260">
    <property type="entry name" value="GLUTATHIONE S-TRANSFERASE, GST, SUPERFAMILY, GST DOMAIN CONTAINING"/>
    <property type="match status" value="1"/>
</dbReference>
<dbReference type="EC" id="2.5.1.18" evidence="1"/>
<evidence type="ECO:0000259" key="6">
    <source>
        <dbReference type="PROSITE" id="PS50405"/>
    </source>
</evidence>
<dbReference type="GO" id="GO:0004364">
    <property type="term" value="F:glutathione transferase activity"/>
    <property type="evidence" value="ECO:0007669"/>
    <property type="project" value="UniProtKB-EC"/>
</dbReference>
<evidence type="ECO:0000313" key="8">
    <source>
        <dbReference type="Proteomes" id="UP001289374"/>
    </source>
</evidence>
<dbReference type="InterPro" id="IPR004046">
    <property type="entry name" value="GST_C"/>
</dbReference>
<dbReference type="FunFam" id="1.20.1050.10:FF:000016">
    <property type="entry name" value="Glutathione S-transferase U9"/>
    <property type="match status" value="1"/>
</dbReference>
<proteinExistence type="inferred from homology"/>
<dbReference type="EMBL" id="JACGWL010000005">
    <property type="protein sequence ID" value="KAK4402902.1"/>
    <property type="molecule type" value="Genomic_DNA"/>
</dbReference>
<dbReference type="GO" id="GO:0005737">
    <property type="term" value="C:cytoplasm"/>
    <property type="evidence" value="ECO:0007669"/>
    <property type="project" value="TreeGrafter"/>
</dbReference>
<dbReference type="Gene3D" id="1.20.1050.10">
    <property type="match status" value="1"/>
</dbReference>
<dbReference type="Proteomes" id="UP001289374">
    <property type="component" value="Unassembled WGS sequence"/>
</dbReference>
<dbReference type="InterPro" id="IPR045073">
    <property type="entry name" value="Omega/Tau-like"/>
</dbReference>
<comment type="similarity">
    <text evidence="4">Belongs to the GST superfamily. Tau family.</text>
</comment>
<dbReference type="InterPro" id="IPR045074">
    <property type="entry name" value="GST_C_Tau"/>
</dbReference>
<dbReference type="Pfam" id="PF00043">
    <property type="entry name" value="GST_C"/>
    <property type="match status" value="1"/>
</dbReference>
<evidence type="ECO:0000256" key="1">
    <source>
        <dbReference type="ARBA" id="ARBA00012452"/>
    </source>
</evidence>
<evidence type="ECO:0000256" key="3">
    <source>
        <dbReference type="ARBA" id="ARBA00022679"/>
    </source>
</evidence>
<dbReference type="SUPFAM" id="SSF47616">
    <property type="entry name" value="GST C-terminal domain-like"/>
    <property type="match status" value="1"/>
</dbReference>
<dbReference type="PROSITE" id="PS50405">
    <property type="entry name" value="GST_CTER"/>
    <property type="match status" value="1"/>
</dbReference>
<gene>
    <name evidence="7" type="ORF">Sango_1030900</name>
</gene>
<keyword evidence="2" id="KW-0216">Detoxification</keyword>
<reference evidence="7" key="2">
    <citation type="journal article" date="2024" name="Plant">
        <title>Genomic evolution and insights into agronomic trait innovations of Sesamum species.</title>
        <authorList>
            <person name="Miao H."/>
            <person name="Wang L."/>
            <person name="Qu L."/>
            <person name="Liu H."/>
            <person name="Sun Y."/>
            <person name="Le M."/>
            <person name="Wang Q."/>
            <person name="Wei S."/>
            <person name="Zheng Y."/>
            <person name="Lin W."/>
            <person name="Duan Y."/>
            <person name="Cao H."/>
            <person name="Xiong S."/>
            <person name="Wang X."/>
            <person name="Wei L."/>
            <person name="Li C."/>
            <person name="Ma Q."/>
            <person name="Ju M."/>
            <person name="Zhao R."/>
            <person name="Li G."/>
            <person name="Mu C."/>
            <person name="Tian Q."/>
            <person name="Mei H."/>
            <person name="Zhang T."/>
            <person name="Gao T."/>
            <person name="Zhang H."/>
        </authorList>
    </citation>
    <scope>NUCLEOTIDE SEQUENCE</scope>
    <source>
        <strain evidence="7">K16</strain>
    </source>
</reference>
<accession>A0AAE2BYX6</accession>
<protein>
    <recommendedName>
        <fullName evidence="1">glutathione transferase</fullName>
        <ecNumber evidence="1">2.5.1.18</ecNumber>
    </recommendedName>
</protein>
<name>A0AAE2BYX6_9LAMI</name>
<organism evidence="7 8">
    <name type="scientific">Sesamum angolense</name>
    <dbReference type="NCBI Taxonomy" id="2727404"/>
    <lineage>
        <taxon>Eukaryota</taxon>
        <taxon>Viridiplantae</taxon>
        <taxon>Streptophyta</taxon>
        <taxon>Embryophyta</taxon>
        <taxon>Tracheophyta</taxon>
        <taxon>Spermatophyta</taxon>
        <taxon>Magnoliopsida</taxon>
        <taxon>eudicotyledons</taxon>
        <taxon>Gunneridae</taxon>
        <taxon>Pentapetalae</taxon>
        <taxon>asterids</taxon>
        <taxon>lamiids</taxon>
        <taxon>Lamiales</taxon>
        <taxon>Pedaliaceae</taxon>
        <taxon>Sesamum</taxon>
    </lineage>
</organism>
<dbReference type="GO" id="GO:0009407">
    <property type="term" value="P:toxin catabolic process"/>
    <property type="evidence" value="ECO:0007669"/>
    <property type="project" value="UniProtKB-ARBA"/>
</dbReference>
<feature type="domain" description="GST C-terminal" evidence="6">
    <location>
        <begin position="1"/>
        <end position="136"/>
    </location>
</feature>
<comment type="caution">
    <text evidence="7">The sequence shown here is derived from an EMBL/GenBank/DDBJ whole genome shotgun (WGS) entry which is preliminary data.</text>
</comment>
<keyword evidence="3" id="KW-0808">Transferase</keyword>
<sequence length="147" mass="16595">MRGFKGEGAMAKDGKGWVRWRPKWFPRVREGFLSEEETAKNAFEDSDKGLLMLEEAFTKCSKGQKFFGGERIGYLDIALGSHLAWIRVIEQACNVSLIDEAKTPNLYKWAHDFSADVAVKDVLPSTDKLYEFAKLLISVMKGSIAEK</sequence>
<dbReference type="PANTHER" id="PTHR11260:SF615">
    <property type="entry name" value="GLUTATHIONE S-TRANSFERASE U17"/>
    <property type="match status" value="1"/>
</dbReference>
<dbReference type="InterPro" id="IPR036282">
    <property type="entry name" value="Glutathione-S-Trfase_C_sf"/>
</dbReference>
<dbReference type="InterPro" id="IPR010987">
    <property type="entry name" value="Glutathione-S-Trfase_C-like"/>
</dbReference>
<evidence type="ECO:0000256" key="2">
    <source>
        <dbReference type="ARBA" id="ARBA00022575"/>
    </source>
</evidence>